<organism evidence="3 4">
    <name type="scientific">Rhizophlyctis rosea</name>
    <dbReference type="NCBI Taxonomy" id="64517"/>
    <lineage>
        <taxon>Eukaryota</taxon>
        <taxon>Fungi</taxon>
        <taxon>Fungi incertae sedis</taxon>
        <taxon>Chytridiomycota</taxon>
        <taxon>Chytridiomycota incertae sedis</taxon>
        <taxon>Chytridiomycetes</taxon>
        <taxon>Rhizophlyctidales</taxon>
        <taxon>Rhizophlyctidaceae</taxon>
        <taxon>Rhizophlyctis</taxon>
    </lineage>
</organism>
<name>A0AAD5X0S6_9FUNG</name>
<dbReference type="AlphaFoldDB" id="A0AAD5X0S6"/>
<dbReference type="Pfam" id="PF02338">
    <property type="entry name" value="OTU"/>
    <property type="match status" value="1"/>
</dbReference>
<dbReference type="Proteomes" id="UP001212841">
    <property type="component" value="Unassembled WGS sequence"/>
</dbReference>
<dbReference type="InterPro" id="IPR038765">
    <property type="entry name" value="Papain-like_cys_pep_sf"/>
</dbReference>
<dbReference type="InterPro" id="IPR003323">
    <property type="entry name" value="OTU_dom"/>
</dbReference>
<comment type="caution">
    <text evidence="3">The sequence shown here is derived from an EMBL/GenBank/DDBJ whole genome shotgun (WGS) entry which is preliminary data.</text>
</comment>
<evidence type="ECO:0000256" key="1">
    <source>
        <dbReference type="SAM" id="MobiDB-lite"/>
    </source>
</evidence>
<sequence length="314" mass="35528">MAFTKELLRTLRKCFGFGKGRTAAAVKTETVVPATAVKTEIEVPATENQEAATSAEVDQEPLSISGEVESTGDKKPATEHNEGQLVSQASWGKWERKVSAGQEIFTIGHKFKMDGKDFFVTSGVRGGGDCLFNAMSHVFTGHQGKYMAVRRGVSQHILAHRADYEEVVHNKVLGGGLPKFVQTVEDYACWIGRARVSGDDTTLRALIFRYECRIALYQKVPGGGVTQTCLYDYTYPESWPVVHLWFEPPSRICDELVGHYELVLVRDLGEWRNPWWYDPINRVGRQENHTGRRANPFGELDKKYDEQRFIPRRR</sequence>
<gene>
    <name evidence="3" type="ORF">HK097_003127</name>
</gene>
<proteinExistence type="predicted"/>
<dbReference type="Gene3D" id="3.90.70.80">
    <property type="match status" value="1"/>
</dbReference>
<protein>
    <recommendedName>
        <fullName evidence="2">OTU domain-containing protein</fullName>
    </recommendedName>
</protein>
<feature type="region of interest" description="Disordered" evidence="1">
    <location>
        <begin position="43"/>
        <end position="86"/>
    </location>
</feature>
<dbReference type="CDD" id="cd22744">
    <property type="entry name" value="OTU"/>
    <property type="match status" value="1"/>
</dbReference>
<evidence type="ECO:0000313" key="4">
    <source>
        <dbReference type="Proteomes" id="UP001212841"/>
    </source>
</evidence>
<dbReference type="SUPFAM" id="SSF54001">
    <property type="entry name" value="Cysteine proteinases"/>
    <property type="match status" value="1"/>
</dbReference>
<evidence type="ECO:0000259" key="2">
    <source>
        <dbReference type="PROSITE" id="PS50802"/>
    </source>
</evidence>
<dbReference type="EMBL" id="JADGJD010001719">
    <property type="protein sequence ID" value="KAJ3038560.1"/>
    <property type="molecule type" value="Genomic_DNA"/>
</dbReference>
<feature type="compositionally biased region" description="Basic and acidic residues" evidence="1">
    <location>
        <begin position="71"/>
        <end position="82"/>
    </location>
</feature>
<accession>A0AAD5X0S6</accession>
<dbReference type="PROSITE" id="PS50802">
    <property type="entry name" value="OTU"/>
    <property type="match status" value="1"/>
</dbReference>
<evidence type="ECO:0000313" key="3">
    <source>
        <dbReference type="EMBL" id="KAJ3038560.1"/>
    </source>
</evidence>
<reference evidence="3" key="1">
    <citation type="submission" date="2020-05" db="EMBL/GenBank/DDBJ databases">
        <title>Phylogenomic resolution of chytrid fungi.</title>
        <authorList>
            <person name="Stajich J.E."/>
            <person name="Amses K."/>
            <person name="Simmons R."/>
            <person name="Seto K."/>
            <person name="Myers J."/>
            <person name="Bonds A."/>
            <person name="Quandt C.A."/>
            <person name="Barry K."/>
            <person name="Liu P."/>
            <person name="Grigoriev I."/>
            <person name="Longcore J.E."/>
            <person name="James T.Y."/>
        </authorList>
    </citation>
    <scope>NUCLEOTIDE SEQUENCE</scope>
    <source>
        <strain evidence="3">JEL0318</strain>
    </source>
</reference>
<feature type="domain" description="OTU" evidence="2">
    <location>
        <begin position="119"/>
        <end position="266"/>
    </location>
</feature>
<keyword evidence="4" id="KW-1185">Reference proteome</keyword>